<evidence type="ECO:0000256" key="3">
    <source>
        <dbReference type="ARBA" id="ARBA00022771"/>
    </source>
</evidence>
<dbReference type="InterPro" id="IPR036236">
    <property type="entry name" value="Znf_C2H2_sf"/>
</dbReference>
<dbReference type="Gene3D" id="3.30.160.60">
    <property type="entry name" value="Classic Zinc Finger"/>
    <property type="match status" value="1"/>
</dbReference>
<accession>E3M4B9</accession>
<evidence type="ECO:0000259" key="7">
    <source>
        <dbReference type="PROSITE" id="PS50157"/>
    </source>
</evidence>
<evidence type="ECO:0000256" key="1">
    <source>
        <dbReference type="ARBA" id="ARBA00022723"/>
    </source>
</evidence>
<evidence type="ECO:0000256" key="6">
    <source>
        <dbReference type="SAM" id="MobiDB-lite"/>
    </source>
</evidence>
<dbReference type="AlphaFoldDB" id="E3M4B9"/>
<dbReference type="OMA" id="KPPRIMR"/>
<dbReference type="SUPFAM" id="SSF57667">
    <property type="entry name" value="beta-beta-alpha zinc fingers"/>
    <property type="match status" value="1"/>
</dbReference>
<dbReference type="GO" id="GO:0008270">
    <property type="term" value="F:zinc ion binding"/>
    <property type="evidence" value="ECO:0007669"/>
    <property type="project" value="UniProtKB-KW"/>
</dbReference>
<dbReference type="SMART" id="SM00355">
    <property type="entry name" value="ZnF_C2H2"/>
    <property type="match status" value="6"/>
</dbReference>
<evidence type="ECO:0000256" key="5">
    <source>
        <dbReference type="PROSITE-ProRule" id="PRU00042"/>
    </source>
</evidence>
<evidence type="ECO:0000256" key="4">
    <source>
        <dbReference type="ARBA" id="ARBA00022833"/>
    </source>
</evidence>
<proteinExistence type="predicted"/>
<keyword evidence="2" id="KW-0677">Repeat</keyword>
<dbReference type="GO" id="GO:0000977">
    <property type="term" value="F:RNA polymerase II transcription regulatory region sequence-specific DNA binding"/>
    <property type="evidence" value="ECO:0007669"/>
    <property type="project" value="TreeGrafter"/>
</dbReference>
<sequence length="607" mass="69802">MAAIIGGGPRKPPRIMRKNYALKPVRKGVRDDEGEKIKREGYEVQSGVLTVNHNHPSNFKPKQLPGLANDVESYPCRYCEDKLYLTASGLEKHAKEVHPQNMTEIISDINTISGEWKKREFERHRTRERQTMEKLRHEARAHQLMKAALGSKDVSMFPETNDSVLDNHTGPSVGGEHYEACSICNMLVNIGHPTAMESHQRAHKKNDELRLQLIDQYGPEAVERLTCEACSLVFPDDEKLRAHVASHHTRRKKYICKFCGYISQTMSELNLHKNDIHNYSAWSNVPDYLKARRTFYHYDDDQKRIRRRTNNDMNEGGSSRQPLLGEISEGDTAGRITCPDCGLKLNRPRLLFKHMERVHMKTSFCCMVETGGLPTFEIEVLNGEIFWTCCDSKFDNRPDFIEHRRLHIPTQHEEVIVENSEDPHEIPSTSQEMLQEGPNEDGNAQEFPQVLQYDDGSGNVMYVDIPEGFEFPMIVYDTEGRKIQLLPLQHPDGTVDHQQFVPQYLDNNIEQEDGGQMLVEENEMMALEDVEEEGVEENAYDQFQMEIGNDWSNMGNMRMILVNGDEVLDEEHVDDMDNHHMEHQIIESVEEEGDEGVVQINGQPLFD</sequence>
<dbReference type="InParanoid" id="E3M4B9"/>
<feature type="domain" description="C2H2-type" evidence="7">
    <location>
        <begin position="225"/>
        <end position="253"/>
    </location>
</feature>
<dbReference type="Proteomes" id="UP000008281">
    <property type="component" value="Unassembled WGS sequence"/>
</dbReference>
<evidence type="ECO:0000313" key="8">
    <source>
        <dbReference type="EMBL" id="EFO91413.1"/>
    </source>
</evidence>
<evidence type="ECO:0000256" key="2">
    <source>
        <dbReference type="ARBA" id="ARBA00022737"/>
    </source>
</evidence>
<organism evidence="9">
    <name type="scientific">Caenorhabditis remanei</name>
    <name type="common">Caenorhabditis vulgaris</name>
    <dbReference type="NCBI Taxonomy" id="31234"/>
    <lineage>
        <taxon>Eukaryota</taxon>
        <taxon>Metazoa</taxon>
        <taxon>Ecdysozoa</taxon>
        <taxon>Nematoda</taxon>
        <taxon>Chromadorea</taxon>
        <taxon>Rhabditida</taxon>
        <taxon>Rhabditina</taxon>
        <taxon>Rhabditomorpha</taxon>
        <taxon>Rhabditoidea</taxon>
        <taxon>Rhabditidae</taxon>
        <taxon>Peloderinae</taxon>
        <taxon>Caenorhabditis</taxon>
    </lineage>
</organism>
<keyword evidence="4" id="KW-0862">Zinc</keyword>
<keyword evidence="9" id="KW-1185">Reference proteome</keyword>
<dbReference type="PROSITE" id="PS50157">
    <property type="entry name" value="ZINC_FINGER_C2H2_2"/>
    <property type="match status" value="1"/>
</dbReference>
<dbReference type="GO" id="GO:0000981">
    <property type="term" value="F:DNA-binding transcription factor activity, RNA polymerase II-specific"/>
    <property type="evidence" value="ECO:0007669"/>
    <property type="project" value="TreeGrafter"/>
</dbReference>
<dbReference type="FunCoup" id="E3M4B9">
    <property type="interactions" value="1602"/>
</dbReference>
<dbReference type="PANTHER" id="PTHR24379">
    <property type="entry name" value="KRAB AND ZINC FINGER DOMAIN-CONTAINING"/>
    <property type="match status" value="1"/>
</dbReference>
<dbReference type="eggNOG" id="KOG1721">
    <property type="taxonomic scope" value="Eukaryota"/>
</dbReference>
<keyword evidence="1" id="KW-0479">Metal-binding</keyword>
<keyword evidence="3 5" id="KW-0863">Zinc-finger</keyword>
<dbReference type="PANTHER" id="PTHR24379:SF127">
    <property type="entry name" value="BLOODY FINGERS-RELATED"/>
    <property type="match status" value="1"/>
</dbReference>
<reference evidence="8" key="1">
    <citation type="submission" date="2007-07" db="EMBL/GenBank/DDBJ databases">
        <title>PCAP assembly of the Caenorhabditis remanei genome.</title>
        <authorList>
            <consortium name="The Caenorhabditis remanei Sequencing Consortium"/>
            <person name="Wilson R.K."/>
        </authorList>
    </citation>
    <scope>NUCLEOTIDE SEQUENCE [LARGE SCALE GENOMIC DNA]</scope>
    <source>
        <strain evidence="8">PB4641</strain>
    </source>
</reference>
<dbReference type="EMBL" id="DS268424">
    <property type="protein sequence ID" value="EFO91413.1"/>
    <property type="molecule type" value="Genomic_DNA"/>
</dbReference>
<name>E3M4B9_CAERE</name>
<dbReference type="PROSITE" id="PS00028">
    <property type="entry name" value="ZINC_FINGER_C2H2_1"/>
    <property type="match status" value="2"/>
</dbReference>
<dbReference type="InterPro" id="IPR013087">
    <property type="entry name" value="Znf_C2H2_type"/>
</dbReference>
<dbReference type="HOGENOM" id="CLU_448521_0_0_1"/>
<dbReference type="STRING" id="31234.E3M4B9"/>
<dbReference type="OrthoDB" id="1405595at2759"/>
<evidence type="ECO:0000313" key="9">
    <source>
        <dbReference type="Proteomes" id="UP000008281"/>
    </source>
</evidence>
<dbReference type="GO" id="GO:0005634">
    <property type="term" value="C:nucleus"/>
    <property type="evidence" value="ECO:0007669"/>
    <property type="project" value="TreeGrafter"/>
</dbReference>
<protein>
    <recommendedName>
        <fullName evidence="7">C2H2-type domain-containing protein</fullName>
    </recommendedName>
</protein>
<gene>
    <name evidence="8" type="ORF">CRE_11891</name>
</gene>
<feature type="region of interest" description="Disordered" evidence="6">
    <location>
        <begin position="419"/>
        <end position="441"/>
    </location>
</feature>